<name>N0D0L6_STRMI</name>
<reference evidence="3 4" key="1">
    <citation type="submission" date="2013-04" db="EMBL/GenBank/DDBJ databases">
        <title>Complete genome sequence of Streptomyces fulvissimus.</title>
        <authorList>
            <person name="Myronovskyi M."/>
            <person name="Tokovenko B."/>
            <person name="Manderscheid N."/>
            <person name="Petzke L."/>
            <person name="Luzhetskyy A."/>
        </authorList>
    </citation>
    <scope>NUCLEOTIDE SEQUENCE [LARGE SCALE GENOMIC DNA]</scope>
    <source>
        <strain evidence="3 4">DSM 40593</strain>
    </source>
</reference>
<protein>
    <recommendedName>
        <fullName evidence="2">RAMA domain-containing protein</fullName>
    </recommendedName>
</protein>
<sequence length="394" mass="43167">MILVRHVDNTKLTPPQQWTDRAAKELEKLHEDAVDADKKFLFSEMWREDAIRDRLIALMDKCWYCETSFVRSPYHVDHYRPKSAVAGEAKHRGYWWLAYDPANYRLSCHHCNSGGARYGNQSAGLGKGARFPLLGQRAPEGGSLDRELPVLLDPVASEDAELVGFDRQGFARRRPEQPYSGHEVAQDLCRVDETIRMLALNSDLLTEGRSTLIGSVIELVQLYLIRRDDAVVAQYARKQIDSLTQTTAEWSAAAASAERLALLAHDRSGDDAPPAGETEANAAEGADGGTEPQTATADGHRVDLRTLVAALPPAAFSAGGIALTGRGKRGPAKATLLEDGRIMCFRQPMNTPTSAARMAAGDDTVDGWAFWSLTVDGKARTLADLRDTLIAQRG</sequence>
<dbReference type="KEGG" id="sfi:SFUL_6650"/>
<accession>N0D0L6</accession>
<feature type="compositionally biased region" description="Low complexity" evidence="1">
    <location>
        <begin position="272"/>
        <end position="291"/>
    </location>
</feature>
<dbReference type="HOGENOM" id="CLU_058824_0_0_11"/>
<feature type="domain" description="RAMA" evidence="2">
    <location>
        <begin position="291"/>
        <end position="393"/>
    </location>
</feature>
<feature type="region of interest" description="Disordered" evidence="1">
    <location>
        <begin position="267"/>
        <end position="296"/>
    </location>
</feature>
<evidence type="ECO:0000313" key="4">
    <source>
        <dbReference type="Proteomes" id="UP000013304"/>
    </source>
</evidence>
<evidence type="ECO:0000313" key="3">
    <source>
        <dbReference type="EMBL" id="AGK81530.1"/>
    </source>
</evidence>
<gene>
    <name evidence="3" type="ORF">SFUL_6650</name>
</gene>
<evidence type="ECO:0000259" key="2">
    <source>
        <dbReference type="Pfam" id="PF18755"/>
    </source>
</evidence>
<dbReference type="Gene3D" id="1.10.30.50">
    <property type="match status" value="1"/>
</dbReference>
<proteinExistence type="predicted"/>
<dbReference type="Proteomes" id="UP000013304">
    <property type="component" value="Chromosome"/>
</dbReference>
<dbReference type="CDD" id="cd00085">
    <property type="entry name" value="HNHc"/>
    <property type="match status" value="1"/>
</dbReference>
<dbReference type="PATRIC" id="fig|1303692.3.peg.6695"/>
<dbReference type="AlphaFoldDB" id="N0D0L6"/>
<evidence type="ECO:0000256" key="1">
    <source>
        <dbReference type="SAM" id="MobiDB-lite"/>
    </source>
</evidence>
<dbReference type="eggNOG" id="COG1403">
    <property type="taxonomic scope" value="Bacteria"/>
</dbReference>
<dbReference type="Pfam" id="PF18755">
    <property type="entry name" value="RAMA"/>
    <property type="match status" value="1"/>
</dbReference>
<organism evidence="3 4">
    <name type="scientific">Streptomyces microflavus DSM 40593</name>
    <dbReference type="NCBI Taxonomy" id="1303692"/>
    <lineage>
        <taxon>Bacteria</taxon>
        <taxon>Bacillati</taxon>
        <taxon>Actinomycetota</taxon>
        <taxon>Actinomycetes</taxon>
        <taxon>Kitasatosporales</taxon>
        <taxon>Streptomycetaceae</taxon>
        <taxon>Streptomyces</taxon>
    </lineage>
</organism>
<dbReference type="EMBL" id="CP005080">
    <property type="protein sequence ID" value="AGK81530.1"/>
    <property type="molecule type" value="Genomic_DNA"/>
</dbReference>
<dbReference type="InterPro" id="IPR040843">
    <property type="entry name" value="RAMA"/>
</dbReference>
<dbReference type="InterPro" id="IPR003615">
    <property type="entry name" value="HNH_nuc"/>
</dbReference>
<dbReference type="OrthoDB" id="8824552at2"/>